<protein>
    <submittedName>
        <fullName evidence="1">Uncharacterized protein</fullName>
    </submittedName>
</protein>
<organism evidence="1 2">
    <name type="scientific">Tanacetum coccineum</name>
    <dbReference type="NCBI Taxonomy" id="301880"/>
    <lineage>
        <taxon>Eukaryota</taxon>
        <taxon>Viridiplantae</taxon>
        <taxon>Streptophyta</taxon>
        <taxon>Embryophyta</taxon>
        <taxon>Tracheophyta</taxon>
        <taxon>Spermatophyta</taxon>
        <taxon>Magnoliopsida</taxon>
        <taxon>eudicotyledons</taxon>
        <taxon>Gunneridae</taxon>
        <taxon>Pentapetalae</taxon>
        <taxon>asterids</taxon>
        <taxon>campanulids</taxon>
        <taxon>Asterales</taxon>
        <taxon>Asteraceae</taxon>
        <taxon>Asteroideae</taxon>
        <taxon>Anthemideae</taxon>
        <taxon>Anthemidinae</taxon>
        <taxon>Tanacetum</taxon>
    </lineage>
</organism>
<keyword evidence="2" id="KW-1185">Reference proteome</keyword>
<evidence type="ECO:0000313" key="2">
    <source>
        <dbReference type="Proteomes" id="UP001151760"/>
    </source>
</evidence>
<comment type="caution">
    <text evidence="1">The sequence shown here is derived from an EMBL/GenBank/DDBJ whole genome shotgun (WGS) entry which is preliminary data.</text>
</comment>
<name>A0ABQ5ENQ2_9ASTR</name>
<gene>
    <name evidence="1" type="ORF">Tco_0978698</name>
</gene>
<evidence type="ECO:0000313" key="1">
    <source>
        <dbReference type="EMBL" id="GJT52541.1"/>
    </source>
</evidence>
<accession>A0ABQ5ENQ2</accession>
<reference evidence="1" key="1">
    <citation type="journal article" date="2022" name="Int. J. Mol. Sci.">
        <title>Draft Genome of Tanacetum Coccineum: Genomic Comparison of Closely Related Tanacetum-Family Plants.</title>
        <authorList>
            <person name="Yamashiro T."/>
            <person name="Shiraishi A."/>
            <person name="Nakayama K."/>
            <person name="Satake H."/>
        </authorList>
    </citation>
    <scope>NUCLEOTIDE SEQUENCE</scope>
</reference>
<proteinExistence type="predicted"/>
<sequence>MELENSQNNSLAKLPILKLGEYEMWEIRIKQYFQIQDYALWEVIENGYGNFMENGDTHVVVWLRELVFGMLYNDDKNLAFLTTSSPSSTNTINTANTGVSTGNTKVNTASTETSTASFSDATVYAVIVPRSKDNKNWNQGSSSKAVRIEDAYEKAMCAIDGGGFDWSDMAEDEIQANMALMAFTDSEVRRTVKKAREEYDALIIERLVSDDEEEVSLPKALTNRSNIQNINTGRQTVNTVRPNVNTVRARGFNAVKPSACWVGDLSNPLGAYTKSLTINYIDDEAGQVQNNGLGSPKVTDFISFCVADNSQLTEKGFVDCGCSWHMSG</sequence>
<reference evidence="1" key="2">
    <citation type="submission" date="2022-01" db="EMBL/GenBank/DDBJ databases">
        <authorList>
            <person name="Yamashiro T."/>
            <person name="Shiraishi A."/>
            <person name="Satake H."/>
            <person name="Nakayama K."/>
        </authorList>
    </citation>
    <scope>NUCLEOTIDE SEQUENCE</scope>
</reference>
<dbReference type="EMBL" id="BQNB010016505">
    <property type="protein sequence ID" value="GJT52541.1"/>
    <property type="molecule type" value="Genomic_DNA"/>
</dbReference>
<dbReference type="Proteomes" id="UP001151760">
    <property type="component" value="Unassembled WGS sequence"/>
</dbReference>